<comment type="caution">
    <text evidence="2">The sequence shown here is derived from an EMBL/GenBank/DDBJ whole genome shotgun (WGS) entry which is preliminary data.</text>
</comment>
<dbReference type="GO" id="GO:0004366">
    <property type="term" value="F:glycerol-3-phosphate O-acyltransferase activity"/>
    <property type="evidence" value="ECO:0007669"/>
    <property type="project" value="InterPro"/>
</dbReference>
<dbReference type="EMBL" id="BRXZ01000040">
    <property type="protein sequence ID" value="GMI03665.1"/>
    <property type="molecule type" value="Genomic_DNA"/>
</dbReference>
<dbReference type="SUPFAM" id="SSF69593">
    <property type="entry name" value="Glycerol-3-phosphate (1)-acyltransferase"/>
    <property type="match status" value="1"/>
</dbReference>
<dbReference type="Proteomes" id="UP001165082">
    <property type="component" value="Unassembled WGS sequence"/>
</dbReference>
<protein>
    <recommendedName>
        <fullName evidence="1">Phospholipid/glycerol acyltransferase domain-containing protein</fullName>
    </recommendedName>
</protein>
<name>A0A9W7C661_9STRA</name>
<reference evidence="2" key="1">
    <citation type="submission" date="2022-07" db="EMBL/GenBank/DDBJ databases">
        <title>Genome analysis of Parmales, a sister group of diatoms, reveals the evolutionary specialization of diatoms from phago-mixotrophs to photoautotrophs.</title>
        <authorList>
            <person name="Ban H."/>
            <person name="Sato S."/>
            <person name="Yoshikawa S."/>
            <person name="Kazumasa Y."/>
            <person name="Nakamura Y."/>
            <person name="Ichinomiya M."/>
            <person name="Saitoh K."/>
            <person name="Sato N."/>
            <person name="Blanc-Mathieu R."/>
            <person name="Endo H."/>
            <person name="Kuwata A."/>
            <person name="Ogata H."/>
        </authorList>
    </citation>
    <scope>NUCLEOTIDE SEQUENCE</scope>
</reference>
<organism evidence="2 3">
    <name type="scientific">Triparma retinervis</name>
    <dbReference type="NCBI Taxonomy" id="2557542"/>
    <lineage>
        <taxon>Eukaryota</taxon>
        <taxon>Sar</taxon>
        <taxon>Stramenopiles</taxon>
        <taxon>Ochrophyta</taxon>
        <taxon>Bolidophyceae</taxon>
        <taxon>Parmales</taxon>
        <taxon>Triparmaceae</taxon>
        <taxon>Triparma</taxon>
    </lineage>
</organism>
<dbReference type="OrthoDB" id="524544at2759"/>
<dbReference type="Gene3D" id="3.40.1130.10">
    <property type="entry name" value="Glycerol-3-phosphate (1)-acyltransferase"/>
    <property type="match status" value="1"/>
</dbReference>
<dbReference type="Pfam" id="PF01553">
    <property type="entry name" value="Acyltransferase"/>
    <property type="match status" value="1"/>
</dbReference>
<evidence type="ECO:0000313" key="2">
    <source>
        <dbReference type="EMBL" id="GMI03665.1"/>
    </source>
</evidence>
<dbReference type="GO" id="GO:0006655">
    <property type="term" value="P:phosphatidylglycerol biosynthetic process"/>
    <property type="evidence" value="ECO:0007669"/>
    <property type="project" value="TreeGrafter"/>
</dbReference>
<keyword evidence="3" id="KW-1185">Reference proteome</keyword>
<dbReference type="PANTHER" id="PTHR35695">
    <property type="entry name" value="GLYCEROL-3-PHOSPHATE ACYLTRANSFERASE, CHLOROPLASTIC"/>
    <property type="match status" value="1"/>
</dbReference>
<sequence length="292" mass="32444">MSIEEASSNIQKCLQFGFKYGMGPDKYEFGVSHSAIRSPFDYYKFGVDFFRPAIDLPNSLVGGVDNLEKAMGQVKNGENVVFLANHQSEADPQVVSVLLEKSGFGKEAEGMTFLAGHKVTTDALAIPFSMGRNLLCIHSKKHIDSSPDLKEVKQKQNLMTMGAMLDMMKAGGQCLWVAPSGGRDRRNVETGSVPIAKFDSKTIDMFRLMARKSKTPTHFYPMSMASYELCPPPDSVEAGTGERRNIRYTRIGITVGEETVNVGGLEARHKFCENAEEECEKNYEQLRRDLFG</sequence>
<gene>
    <name evidence="2" type="ORF">TrRE_jg6741</name>
</gene>
<dbReference type="PANTHER" id="PTHR35695:SF1">
    <property type="entry name" value="GLYCEROL-3-PHOSPHATE ACYLTRANSFERASE, CHLOROPLASTIC"/>
    <property type="match status" value="1"/>
</dbReference>
<accession>A0A9W7C661</accession>
<dbReference type="InterPro" id="IPR016222">
    <property type="entry name" value="G3P_O-acylTrfase_chlp"/>
</dbReference>
<evidence type="ECO:0000259" key="1">
    <source>
        <dbReference type="Pfam" id="PF01553"/>
    </source>
</evidence>
<dbReference type="AlphaFoldDB" id="A0A9W7C661"/>
<proteinExistence type="predicted"/>
<feature type="domain" description="Phospholipid/glycerol acyltransferase" evidence="1">
    <location>
        <begin position="73"/>
        <end position="223"/>
    </location>
</feature>
<dbReference type="InterPro" id="IPR002123">
    <property type="entry name" value="Plipid/glycerol_acylTrfase"/>
</dbReference>
<evidence type="ECO:0000313" key="3">
    <source>
        <dbReference type="Proteomes" id="UP001165082"/>
    </source>
</evidence>